<evidence type="ECO:0000313" key="1">
    <source>
        <dbReference type="EMBL" id="CUS37203.1"/>
    </source>
</evidence>
<sequence>MGLQVVSRLIGAFLVWLLSMAVGSLPEAATALDFSGDRIVKRGKSVVTAHVNAKDDRWRFEFLIPQRGASVVIVRVDRGMAWLILSKQRLYLEEPITNEYRLEVSENMPGEISRELVGDEMLNGYPTELFDVTVADEGETRQYYRWVTKVQRFPMKTVSKQGEWSEEYRRLVFTEQSRFLFELPQRLDPANPPANMQPTSNN</sequence>
<organism evidence="1 2">
    <name type="scientific">Candidatus Nitrospira nitrosa</name>
    <dbReference type="NCBI Taxonomy" id="1742972"/>
    <lineage>
        <taxon>Bacteria</taxon>
        <taxon>Pseudomonadati</taxon>
        <taxon>Nitrospirota</taxon>
        <taxon>Nitrospiria</taxon>
        <taxon>Nitrospirales</taxon>
        <taxon>Nitrospiraceae</taxon>
        <taxon>Nitrospira</taxon>
    </lineage>
</organism>
<gene>
    <name evidence="1" type="ORF">COMA1_30462</name>
</gene>
<dbReference type="Proteomes" id="UP000199032">
    <property type="component" value="Unassembled WGS sequence"/>
</dbReference>
<protein>
    <recommendedName>
        <fullName evidence="3">Outer membrane lipoprotein-sorting protein</fullName>
    </recommendedName>
</protein>
<dbReference type="EMBL" id="CZQA01000009">
    <property type="protein sequence ID" value="CUS37203.1"/>
    <property type="molecule type" value="Genomic_DNA"/>
</dbReference>
<dbReference type="AlphaFoldDB" id="A0A0S4LI29"/>
<accession>A0A0S4LI29</accession>
<dbReference type="RefSeq" id="WP_141654354.1">
    <property type="nucleotide sequence ID" value="NZ_CZQA01000009.1"/>
</dbReference>
<dbReference type="STRING" id="1742972.COMA1_30462"/>
<dbReference type="Gene3D" id="2.50.20.10">
    <property type="entry name" value="Lipoprotein localisation LolA/LolB/LppX"/>
    <property type="match status" value="1"/>
</dbReference>
<evidence type="ECO:0000313" key="2">
    <source>
        <dbReference type="Proteomes" id="UP000199032"/>
    </source>
</evidence>
<reference evidence="1 2" key="1">
    <citation type="submission" date="2015-10" db="EMBL/GenBank/DDBJ databases">
        <authorList>
            <person name="Gilbert D.G."/>
        </authorList>
    </citation>
    <scope>NUCLEOTIDE SEQUENCE [LARGE SCALE GENOMIC DNA]</scope>
    <source>
        <strain evidence="1">COMA1</strain>
    </source>
</reference>
<name>A0A0S4LI29_9BACT</name>
<keyword evidence="2" id="KW-1185">Reference proteome</keyword>
<evidence type="ECO:0008006" key="3">
    <source>
        <dbReference type="Google" id="ProtNLM"/>
    </source>
</evidence>
<proteinExistence type="predicted"/>
<dbReference type="OrthoDB" id="9790106at2"/>